<dbReference type="AlphaFoldDB" id="A0A212LXK7"/>
<name>A0A212LXK7_9FIRM</name>
<feature type="region of interest" description="Disordered" evidence="1">
    <location>
        <begin position="78"/>
        <end position="105"/>
    </location>
</feature>
<evidence type="ECO:0000256" key="2">
    <source>
        <dbReference type="SAM" id="SignalP"/>
    </source>
</evidence>
<organism evidence="3">
    <name type="scientific">uncultured Sporomusa sp</name>
    <dbReference type="NCBI Taxonomy" id="307249"/>
    <lineage>
        <taxon>Bacteria</taxon>
        <taxon>Bacillati</taxon>
        <taxon>Bacillota</taxon>
        <taxon>Negativicutes</taxon>
        <taxon>Selenomonadales</taxon>
        <taxon>Sporomusaceae</taxon>
        <taxon>Sporomusa</taxon>
        <taxon>environmental samples</taxon>
    </lineage>
</organism>
<dbReference type="EMBL" id="FMJE01000005">
    <property type="protein sequence ID" value="SCM82262.1"/>
    <property type="molecule type" value="Genomic_DNA"/>
</dbReference>
<dbReference type="RefSeq" id="WP_288184968.1">
    <property type="nucleotide sequence ID" value="NZ_LT608335.1"/>
</dbReference>
<gene>
    <name evidence="3" type="ORF">KL86SPO_50033</name>
</gene>
<keyword evidence="2" id="KW-0732">Signal</keyword>
<protein>
    <submittedName>
        <fullName evidence="3">Uncharacterized protein</fullName>
    </submittedName>
</protein>
<accession>A0A212LXK7</accession>
<feature type="compositionally biased region" description="Polar residues" evidence="1">
    <location>
        <begin position="95"/>
        <end position="105"/>
    </location>
</feature>
<reference evidence="3" key="1">
    <citation type="submission" date="2016-08" db="EMBL/GenBank/DDBJ databases">
        <authorList>
            <person name="Seilhamer J.J."/>
        </authorList>
    </citation>
    <scope>NUCLEOTIDE SEQUENCE</scope>
    <source>
        <strain evidence="3">86</strain>
    </source>
</reference>
<proteinExistence type="predicted"/>
<evidence type="ECO:0000256" key="1">
    <source>
        <dbReference type="SAM" id="MobiDB-lite"/>
    </source>
</evidence>
<feature type="signal peptide" evidence="2">
    <location>
        <begin position="1"/>
        <end position="26"/>
    </location>
</feature>
<feature type="chain" id="PRO_5013188427" evidence="2">
    <location>
        <begin position="27"/>
        <end position="105"/>
    </location>
</feature>
<evidence type="ECO:0000313" key="3">
    <source>
        <dbReference type="EMBL" id="SCM82262.1"/>
    </source>
</evidence>
<sequence>MGNKKMYLIIGAAALIVLMVGAAAMAASTANDCIAPMDSQHRVMLDQLVQDQVISSEQAATIRSRMAETMSRHMNTMPEMMNNKRGGMPDDTGSCCGSQQVVAPN</sequence>